<sequence>MSTIEADDTGPGGNADPASVVECGSLLRGEKSGPRSANDVRVSAKMTVAHRFRGAVSNGHGARSPLWHCETRQGRTAKTPMQTRRGSLLEVRSPSMVVAIRLPKSAGEACVLPTHHA</sequence>
<reference evidence="2" key="1">
    <citation type="submission" date="2020-02" db="EMBL/GenBank/DDBJ databases">
        <authorList>
            <person name="Meier V. D."/>
        </authorList>
    </citation>
    <scope>NUCLEOTIDE SEQUENCE</scope>
    <source>
        <strain evidence="2">AVDCRST_MAG70</strain>
    </source>
</reference>
<evidence type="ECO:0000256" key="1">
    <source>
        <dbReference type="SAM" id="MobiDB-lite"/>
    </source>
</evidence>
<gene>
    <name evidence="2" type="ORF">AVDCRST_MAG70-80</name>
</gene>
<feature type="compositionally biased region" description="Polar residues" evidence="1">
    <location>
        <begin position="74"/>
        <end position="84"/>
    </location>
</feature>
<dbReference type="EMBL" id="CADCWH010000015">
    <property type="protein sequence ID" value="CAA9540708.1"/>
    <property type="molecule type" value="Genomic_DNA"/>
</dbReference>
<feature type="region of interest" description="Disordered" evidence="1">
    <location>
        <begin position="1"/>
        <end position="20"/>
    </location>
</feature>
<name>A0A6J4U5S1_9BACT</name>
<evidence type="ECO:0000313" key="2">
    <source>
        <dbReference type="EMBL" id="CAA9540708.1"/>
    </source>
</evidence>
<protein>
    <submittedName>
        <fullName evidence="2">Uncharacterized protein</fullName>
    </submittedName>
</protein>
<feature type="region of interest" description="Disordered" evidence="1">
    <location>
        <begin position="55"/>
        <end position="84"/>
    </location>
</feature>
<organism evidence="2">
    <name type="scientific">uncultured Thermomicrobiales bacterium</name>
    <dbReference type="NCBI Taxonomy" id="1645740"/>
    <lineage>
        <taxon>Bacteria</taxon>
        <taxon>Pseudomonadati</taxon>
        <taxon>Thermomicrobiota</taxon>
        <taxon>Thermomicrobia</taxon>
        <taxon>Thermomicrobiales</taxon>
        <taxon>environmental samples</taxon>
    </lineage>
</organism>
<dbReference type="AlphaFoldDB" id="A0A6J4U5S1"/>
<accession>A0A6J4U5S1</accession>
<proteinExistence type="predicted"/>